<dbReference type="GO" id="GO:0019432">
    <property type="term" value="P:triglyceride biosynthetic process"/>
    <property type="evidence" value="ECO:0007669"/>
    <property type="project" value="TreeGrafter"/>
</dbReference>
<dbReference type="Proteomes" id="UP000502823">
    <property type="component" value="Unassembled WGS sequence"/>
</dbReference>
<evidence type="ECO:0000256" key="4">
    <source>
        <dbReference type="ARBA" id="ARBA00023136"/>
    </source>
</evidence>
<accession>A0A6L2PE86</accession>
<dbReference type="FunCoup" id="A0A6L2PE86">
    <property type="interactions" value="634"/>
</dbReference>
<feature type="domain" description="Phospholipid/glycerol acyltransferase" evidence="6">
    <location>
        <begin position="332"/>
        <end position="464"/>
    </location>
</feature>
<evidence type="ECO:0000259" key="6">
    <source>
        <dbReference type="SMART" id="SM00563"/>
    </source>
</evidence>
<dbReference type="SMART" id="SM00563">
    <property type="entry name" value="PlsC"/>
    <property type="match status" value="1"/>
</dbReference>
<dbReference type="InterPro" id="IPR022284">
    <property type="entry name" value="GPAT/DHAPAT"/>
</dbReference>
<evidence type="ECO:0000313" key="8">
    <source>
        <dbReference type="Proteomes" id="UP000502823"/>
    </source>
</evidence>
<dbReference type="GO" id="GO:0006631">
    <property type="term" value="P:fatty acid metabolic process"/>
    <property type="evidence" value="ECO:0007669"/>
    <property type="project" value="TreeGrafter"/>
</dbReference>
<protein>
    <recommendedName>
        <fullName evidence="6">Phospholipid/glycerol acyltransferase domain-containing protein</fullName>
    </recommendedName>
</protein>
<dbReference type="GO" id="GO:0008654">
    <property type="term" value="P:phospholipid biosynthetic process"/>
    <property type="evidence" value="ECO:0007669"/>
    <property type="project" value="TreeGrafter"/>
</dbReference>
<dbReference type="GO" id="GO:0006072">
    <property type="term" value="P:glycerol-3-phosphate metabolic process"/>
    <property type="evidence" value="ECO:0007669"/>
    <property type="project" value="TreeGrafter"/>
</dbReference>
<gene>
    <name evidence="7" type="ORF">Cfor_10865</name>
</gene>
<reference evidence="8" key="1">
    <citation type="submission" date="2020-01" db="EMBL/GenBank/DDBJ databases">
        <title>Draft genome sequence of the Termite Coptotermes fromosanus.</title>
        <authorList>
            <person name="Itakura S."/>
            <person name="Yosikawa Y."/>
            <person name="Umezawa K."/>
        </authorList>
    </citation>
    <scope>NUCLEOTIDE SEQUENCE [LARGE SCALE GENOMIC DNA]</scope>
</reference>
<keyword evidence="3" id="KW-0808">Transferase</keyword>
<dbReference type="PANTHER" id="PTHR12563:SF23">
    <property type="entry name" value="BCDNA.GH07066"/>
    <property type="match status" value="1"/>
</dbReference>
<evidence type="ECO:0000256" key="2">
    <source>
        <dbReference type="ARBA" id="ARBA00007937"/>
    </source>
</evidence>
<dbReference type="InterPro" id="IPR045520">
    <property type="entry name" value="GPAT/DHAPAT_C"/>
</dbReference>
<proteinExistence type="inferred from homology"/>
<dbReference type="EMBL" id="BLKM01000254">
    <property type="protein sequence ID" value="GFG30794.1"/>
    <property type="molecule type" value="Genomic_DNA"/>
</dbReference>
<dbReference type="InParanoid" id="A0A6L2PE86"/>
<organism evidence="7 8">
    <name type="scientific">Coptotermes formosanus</name>
    <name type="common">Formosan subterranean termite</name>
    <dbReference type="NCBI Taxonomy" id="36987"/>
    <lineage>
        <taxon>Eukaryota</taxon>
        <taxon>Metazoa</taxon>
        <taxon>Ecdysozoa</taxon>
        <taxon>Arthropoda</taxon>
        <taxon>Hexapoda</taxon>
        <taxon>Insecta</taxon>
        <taxon>Pterygota</taxon>
        <taxon>Neoptera</taxon>
        <taxon>Polyneoptera</taxon>
        <taxon>Dictyoptera</taxon>
        <taxon>Blattodea</taxon>
        <taxon>Blattoidea</taxon>
        <taxon>Termitoidae</taxon>
        <taxon>Rhinotermitidae</taxon>
        <taxon>Coptotermes</taxon>
    </lineage>
</organism>
<dbReference type="GO" id="GO:0004366">
    <property type="term" value="F:glycerol-3-phosphate O-acyltransferase activity"/>
    <property type="evidence" value="ECO:0007669"/>
    <property type="project" value="TreeGrafter"/>
</dbReference>
<dbReference type="InterPro" id="IPR002123">
    <property type="entry name" value="Plipid/glycerol_acylTrfase"/>
</dbReference>
<dbReference type="Pfam" id="PF01553">
    <property type="entry name" value="Acyltransferase"/>
    <property type="match status" value="1"/>
</dbReference>
<keyword evidence="8" id="KW-1185">Reference proteome</keyword>
<comment type="similarity">
    <text evidence="2">Belongs to the GPAT/DAPAT family.</text>
</comment>
<name>A0A6L2PE86_COPFO</name>
<keyword evidence="5" id="KW-0012">Acyltransferase</keyword>
<evidence type="ECO:0000313" key="7">
    <source>
        <dbReference type="EMBL" id="GFG30794.1"/>
    </source>
</evidence>
<dbReference type="CDD" id="cd07993">
    <property type="entry name" value="LPLAT_DHAPAT-like"/>
    <property type="match status" value="1"/>
</dbReference>
<dbReference type="InterPro" id="IPR041728">
    <property type="entry name" value="GPAT/DHAPAT_LPLAT"/>
</dbReference>
<dbReference type="PANTHER" id="PTHR12563">
    <property type="entry name" value="GLYCEROL-3-PHOSPHATE ACYLTRANSFERASE"/>
    <property type="match status" value="1"/>
</dbReference>
<comment type="subcellular location">
    <subcellularLocation>
        <location evidence="1">Membrane</location>
    </subcellularLocation>
</comment>
<dbReference type="AlphaFoldDB" id="A0A6L2PE86"/>
<evidence type="ECO:0000256" key="3">
    <source>
        <dbReference type="ARBA" id="ARBA00022679"/>
    </source>
</evidence>
<keyword evidence="4" id="KW-0472">Membrane</keyword>
<sequence length="932" mass="107285">MKGPPASDTCYRSGKVIFSAWILGIWSSGNPVSRVSCVGFELLTLMKTKMMIFCNVTPFRTDRYRRFSGYWLIPSAEVYRMVDVLSARLQDVYMKWESRSEPRLLNQTNAQHLSYGGLRRCGYQERHRKRALAREVYREVREQMLSFKSRDLLEIKEEPWKLDLSKETRPFMGLCCNSCTSNSRNSSVSKVRQEQWVRNVLLVDAQGFDSSFLARTFCHLTTVYQFKKYEYPQLVPAVLRDERLQLAIEAAAQYDYSQADEKGDEVYKDIVHQHKARATKILYDMRSTLSDFLLRVTTWLLYKLLPCFLTSVVTHPAQLQMLKKASDTGLPLIFLPMHRSHLDYILISFILVNSNIQPPLVAAGDNLRIPVFGWLLRGLGAFFIKRRMDPVQGRRDIVYRAVLHTYMMECLRAGYNLEFFVEGGRTRTGKACLPRGGLLSVIVDAYMDGTIDDALLVPVSVSYEKLVDGNFVREQLGQPKQMETFWATMKSIWSVLNSNYGMTRIDFNQPFSLRVSHKMVEAIAKVEGEHHTHNIWRKSLHSLPSSTSLYGTDVVAEEHKQLVESVARHIVYDCSNSTAVMSTNAVAFLLLNRFRNGVGMDKLVEAMEKLKQDLFYAGHDVGFTGDMVDIINHACDVLGPGLVRRERVLTNEDEPVVMVRPFTMVPNVIELSYYSSALLSRFVLDSSVAVTALYSLLCVDSNPPTMAGSYQVLNFSEEQIQQCALDLCEVLQFEFIFTQPCRQLEAVIEDVLTQLKYKEILVCDEPVYSEAHQRSTRFARNFDVDTSDSDEYQSLDKCIRQKLMLDTREEALQSLEFYHNLLRPLIDVYAVSALGLQRLVGRQLTERDYVQELLQEMRTQLKMGFAQFEESLSVDPFKNSLKLFERWEVLECLSHDSIRLYYLKDEFDSERSVQTVFEKVKRFKWSPLASAS</sequence>
<dbReference type="SUPFAM" id="SSF69593">
    <property type="entry name" value="Glycerol-3-phosphate (1)-acyltransferase"/>
    <property type="match status" value="1"/>
</dbReference>
<comment type="caution">
    <text evidence="7">The sequence shown here is derived from an EMBL/GenBank/DDBJ whole genome shotgun (WGS) entry which is preliminary data.</text>
</comment>
<evidence type="ECO:0000256" key="1">
    <source>
        <dbReference type="ARBA" id="ARBA00004370"/>
    </source>
</evidence>
<dbReference type="OrthoDB" id="5962536at2759"/>
<evidence type="ECO:0000256" key="5">
    <source>
        <dbReference type="ARBA" id="ARBA00023315"/>
    </source>
</evidence>
<dbReference type="GO" id="GO:0031966">
    <property type="term" value="C:mitochondrial membrane"/>
    <property type="evidence" value="ECO:0007669"/>
    <property type="project" value="TreeGrafter"/>
</dbReference>
<dbReference type="Pfam" id="PF19277">
    <property type="entry name" value="GPAT_C"/>
    <property type="match status" value="1"/>
</dbReference>